<dbReference type="Proteomes" id="UP000238007">
    <property type="component" value="Unassembled WGS sequence"/>
</dbReference>
<evidence type="ECO:0000313" key="2">
    <source>
        <dbReference type="EMBL" id="PRY78999.1"/>
    </source>
</evidence>
<keyword evidence="3" id="KW-1185">Reference proteome</keyword>
<keyword evidence="1" id="KW-0732">Signal</keyword>
<dbReference type="AlphaFoldDB" id="A0A2T0W200"/>
<gene>
    <name evidence="2" type="ORF">CLV80_103330</name>
</gene>
<evidence type="ECO:0000256" key="1">
    <source>
        <dbReference type="SAM" id="SignalP"/>
    </source>
</evidence>
<dbReference type="InterPro" id="IPR019225">
    <property type="entry name" value="DUF2155"/>
</dbReference>
<protein>
    <submittedName>
        <fullName evidence="2">Uncharacterized protein DUF2155</fullName>
    </submittedName>
</protein>
<dbReference type="RefSeq" id="WP_106355987.1">
    <property type="nucleotide sequence ID" value="NZ_PVTP01000003.1"/>
</dbReference>
<evidence type="ECO:0000313" key="3">
    <source>
        <dbReference type="Proteomes" id="UP000238007"/>
    </source>
</evidence>
<reference evidence="2 3" key="1">
    <citation type="submission" date="2018-03" db="EMBL/GenBank/DDBJ databases">
        <title>Genomic Encyclopedia of Archaeal and Bacterial Type Strains, Phase II (KMG-II): from individual species to whole genera.</title>
        <authorList>
            <person name="Goeker M."/>
        </authorList>
    </citation>
    <scope>NUCLEOTIDE SEQUENCE [LARGE SCALE GENOMIC DNA]</scope>
    <source>
        <strain evidence="2 3">DSM 101533</strain>
    </source>
</reference>
<organism evidence="2 3">
    <name type="scientific">Yoonia maritima</name>
    <dbReference type="NCBI Taxonomy" id="1435347"/>
    <lineage>
        <taxon>Bacteria</taxon>
        <taxon>Pseudomonadati</taxon>
        <taxon>Pseudomonadota</taxon>
        <taxon>Alphaproteobacteria</taxon>
        <taxon>Rhodobacterales</taxon>
        <taxon>Paracoccaceae</taxon>
        <taxon>Yoonia</taxon>
    </lineage>
</organism>
<accession>A0A2T0W200</accession>
<comment type="caution">
    <text evidence="2">The sequence shown here is derived from an EMBL/GenBank/DDBJ whole genome shotgun (WGS) entry which is preliminary data.</text>
</comment>
<name>A0A2T0W200_9RHOB</name>
<dbReference type="OrthoDB" id="9810376at2"/>
<feature type="chain" id="PRO_5015611604" evidence="1">
    <location>
        <begin position="20"/>
        <end position="121"/>
    </location>
</feature>
<feature type="signal peptide" evidence="1">
    <location>
        <begin position="1"/>
        <end position="19"/>
    </location>
</feature>
<dbReference type="Pfam" id="PF09923">
    <property type="entry name" value="DUF2155"/>
    <property type="match status" value="1"/>
</dbReference>
<dbReference type="EMBL" id="PVTP01000003">
    <property type="protein sequence ID" value="PRY78999.1"/>
    <property type="molecule type" value="Genomic_DNA"/>
</dbReference>
<sequence>MYKSLIISAMLAVPLSAAAQEEVAVSADTGVVRVLDKLTGDHIDLTLHTGETGRLGYLHVTLNDCRYPESNPSGDAYIELVVKYRDQEEPAFAGWMIASSPALNAMDHPRYDVWALRCITS</sequence>
<proteinExistence type="predicted"/>